<sequence length="84" mass="9671">MSRLLLTNIEPETTDDEVRAFLHKYGLPPSDAIEQVPGDGTRPSVILDFPELDAETLHKYAERINHMFWKSRELSAQVLTERFS</sequence>
<dbReference type="EMBL" id="CAJPUY010000001">
    <property type="protein sequence ID" value="CAG2127172.1"/>
    <property type="molecule type" value="Genomic_DNA"/>
</dbReference>
<gene>
    <name evidence="1" type="ORF">LMG31506_00365</name>
</gene>
<accession>A0A916IR17</accession>
<dbReference type="AlphaFoldDB" id="A0A916IR17"/>
<protein>
    <recommendedName>
        <fullName evidence="3">RNA-binding protein</fullName>
    </recommendedName>
</protein>
<evidence type="ECO:0000313" key="1">
    <source>
        <dbReference type="EMBL" id="CAG2127172.1"/>
    </source>
</evidence>
<name>A0A916IR17_9BURK</name>
<evidence type="ECO:0000313" key="2">
    <source>
        <dbReference type="Proteomes" id="UP000672934"/>
    </source>
</evidence>
<proteinExistence type="predicted"/>
<comment type="caution">
    <text evidence="1">The sequence shown here is derived from an EMBL/GenBank/DDBJ whole genome shotgun (WGS) entry which is preliminary data.</text>
</comment>
<organism evidence="1 2">
    <name type="scientific">Cupriavidus yeoncheonensis</name>
    <dbReference type="NCBI Taxonomy" id="1462994"/>
    <lineage>
        <taxon>Bacteria</taxon>
        <taxon>Pseudomonadati</taxon>
        <taxon>Pseudomonadota</taxon>
        <taxon>Betaproteobacteria</taxon>
        <taxon>Burkholderiales</taxon>
        <taxon>Burkholderiaceae</taxon>
        <taxon>Cupriavidus</taxon>
    </lineage>
</organism>
<evidence type="ECO:0008006" key="3">
    <source>
        <dbReference type="Google" id="ProtNLM"/>
    </source>
</evidence>
<dbReference type="Proteomes" id="UP000672934">
    <property type="component" value="Unassembled WGS sequence"/>
</dbReference>
<dbReference type="RefSeq" id="WP_211945369.1">
    <property type="nucleotide sequence ID" value="NZ_CAJPUY010000001.1"/>
</dbReference>
<keyword evidence="2" id="KW-1185">Reference proteome</keyword>
<reference evidence="1" key="1">
    <citation type="submission" date="2021-03" db="EMBL/GenBank/DDBJ databases">
        <authorList>
            <person name="Peeters C."/>
        </authorList>
    </citation>
    <scope>NUCLEOTIDE SEQUENCE</scope>
    <source>
        <strain evidence="1">LMG 31506</strain>
    </source>
</reference>